<protein>
    <recommendedName>
        <fullName evidence="1">RNA-dependent RNA polymerase 6-like RNA-binding domain-containing protein</fullName>
    </recommendedName>
</protein>
<dbReference type="STRING" id="3750.A0A498JF74"/>
<keyword evidence="3" id="KW-1185">Reference proteome</keyword>
<proteinExistence type="predicted"/>
<name>A0A498JF74_MALDO</name>
<dbReference type="EMBL" id="RDQH01000333">
    <property type="protein sequence ID" value="RXH93495.1"/>
    <property type="molecule type" value="Genomic_DNA"/>
</dbReference>
<comment type="caution">
    <text evidence="2">The sequence shown here is derived from an EMBL/GenBank/DDBJ whole genome shotgun (WGS) entry which is preliminary data.</text>
</comment>
<feature type="domain" description="RNA-dependent RNA polymerase 6-like RNA-binding" evidence="1">
    <location>
        <begin position="73"/>
        <end position="165"/>
    </location>
</feature>
<reference evidence="2 3" key="1">
    <citation type="submission" date="2018-10" db="EMBL/GenBank/DDBJ databases">
        <title>A high-quality apple genome assembly.</title>
        <authorList>
            <person name="Hu J."/>
        </authorList>
    </citation>
    <scope>NUCLEOTIDE SEQUENCE [LARGE SCALE GENOMIC DNA]</scope>
    <source>
        <strain evidence="3">cv. HFTH1</strain>
        <tissue evidence="2">Young leaf</tissue>
    </source>
</reference>
<dbReference type="Proteomes" id="UP000290289">
    <property type="component" value="Chromosome 7"/>
</dbReference>
<dbReference type="InterPro" id="IPR057298">
    <property type="entry name" value="RDR6-like_RBD"/>
</dbReference>
<evidence type="ECO:0000259" key="1">
    <source>
        <dbReference type="Pfam" id="PF24572"/>
    </source>
</evidence>
<accession>A0A498JF74</accession>
<dbReference type="AlphaFoldDB" id="A0A498JF74"/>
<evidence type="ECO:0000313" key="2">
    <source>
        <dbReference type="EMBL" id="RXH93495.1"/>
    </source>
</evidence>
<gene>
    <name evidence="2" type="ORF">DVH24_014071</name>
</gene>
<evidence type="ECO:0000313" key="3">
    <source>
        <dbReference type="Proteomes" id="UP000290289"/>
    </source>
</evidence>
<organism evidence="2 3">
    <name type="scientific">Malus domestica</name>
    <name type="common">Apple</name>
    <name type="synonym">Pyrus malus</name>
    <dbReference type="NCBI Taxonomy" id="3750"/>
    <lineage>
        <taxon>Eukaryota</taxon>
        <taxon>Viridiplantae</taxon>
        <taxon>Streptophyta</taxon>
        <taxon>Embryophyta</taxon>
        <taxon>Tracheophyta</taxon>
        <taxon>Spermatophyta</taxon>
        <taxon>Magnoliopsida</taxon>
        <taxon>eudicotyledons</taxon>
        <taxon>Gunneridae</taxon>
        <taxon>Pentapetalae</taxon>
        <taxon>rosids</taxon>
        <taxon>fabids</taxon>
        <taxon>Rosales</taxon>
        <taxon>Rosaceae</taxon>
        <taxon>Amygdaloideae</taxon>
        <taxon>Maleae</taxon>
        <taxon>Malus</taxon>
    </lineage>
</organism>
<sequence length="238" mass="27030">MCLDPVLHHQHVALKSLDDSGDERNFHDIKMMTKAYAIAISEEYSALGRNCMDWLFDLLIEFGALMVEKMEYEAVTQLCIGGFGRHVKLENNIGSVGRWLKTSWTLEDSFPDVSIINTSSILERNVYVMVEPHAFVHFIIPDSVKYAMDAARRSQLFYNNKPWKVILGSENQYFKDQKYMPVMISDVLFEIGNLPNLIPTNTETFCDKTSHLKDCAGGNYQVGDNIGVVGNGLYDPFL</sequence>
<dbReference type="Pfam" id="PF24572">
    <property type="entry name" value="RBD_RDR6"/>
    <property type="match status" value="1"/>
</dbReference>